<name>A0AAV7VN71_PLEWA</name>
<dbReference type="EMBL" id="JANPWB010000003">
    <property type="protein sequence ID" value="KAJ1203103.1"/>
    <property type="molecule type" value="Genomic_DNA"/>
</dbReference>
<gene>
    <name evidence="2" type="ORF">NDU88_006897</name>
</gene>
<feature type="region of interest" description="Disordered" evidence="1">
    <location>
        <begin position="1"/>
        <end position="26"/>
    </location>
</feature>
<sequence>MSGSLEPSQQSPPIHQVQEDPKAGAAAAHGVHFNFAGKALTLSFLASTGGGRQGGLLEPCGWRRKRWVT</sequence>
<evidence type="ECO:0000313" key="3">
    <source>
        <dbReference type="Proteomes" id="UP001066276"/>
    </source>
</evidence>
<dbReference type="AlphaFoldDB" id="A0AAV7VN71"/>
<keyword evidence="3" id="KW-1185">Reference proteome</keyword>
<feature type="compositionally biased region" description="Polar residues" evidence="1">
    <location>
        <begin position="1"/>
        <end position="13"/>
    </location>
</feature>
<evidence type="ECO:0000256" key="1">
    <source>
        <dbReference type="SAM" id="MobiDB-lite"/>
    </source>
</evidence>
<proteinExistence type="predicted"/>
<reference evidence="2" key="1">
    <citation type="journal article" date="2022" name="bioRxiv">
        <title>Sequencing and chromosome-scale assembly of the giantPleurodeles waltlgenome.</title>
        <authorList>
            <person name="Brown T."/>
            <person name="Elewa A."/>
            <person name="Iarovenko S."/>
            <person name="Subramanian E."/>
            <person name="Araus A.J."/>
            <person name="Petzold A."/>
            <person name="Susuki M."/>
            <person name="Suzuki K.-i.T."/>
            <person name="Hayashi T."/>
            <person name="Toyoda A."/>
            <person name="Oliveira C."/>
            <person name="Osipova E."/>
            <person name="Leigh N.D."/>
            <person name="Simon A."/>
            <person name="Yun M.H."/>
        </authorList>
    </citation>
    <scope>NUCLEOTIDE SEQUENCE</scope>
    <source>
        <strain evidence="2">20211129_DDA</strain>
        <tissue evidence="2">Liver</tissue>
    </source>
</reference>
<dbReference type="Proteomes" id="UP001066276">
    <property type="component" value="Chromosome 2_1"/>
</dbReference>
<accession>A0AAV7VN71</accession>
<comment type="caution">
    <text evidence="2">The sequence shown here is derived from an EMBL/GenBank/DDBJ whole genome shotgun (WGS) entry which is preliminary data.</text>
</comment>
<organism evidence="2 3">
    <name type="scientific">Pleurodeles waltl</name>
    <name type="common">Iberian ribbed newt</name>
    <dbReference type="NCBI Taxonomy" id="8319"/>
    <lineage>
        <taxon>Eukaryota</taxon>
        <taxon>Metazoa</taxon>
        <taxon>Chordata</taxon>
        <taxon>Craniata</taxon>
        <taxon>Vertebrata</taxon>
        <taxon>Euteleostomi</taxon>
        <taxon>Amphibia</taxon>
        <taxon>Batrachia</taxon>
        <taxon>Caudata</taxon>
        <taxon>Salamandroidea</taxon>
        <taxon>Salamandridae</taxon>
        <taxon>Pleurodelinae</taxon>
        <taxon>Pleurodeles</taxon>
    </lineage>
</organism>
<protein>
    <submittedName>
        <fullName evidence="2">Uncharacterized protein</fullName>
    </submittedName>
</protein>
<evidence type="ECO:0000313" key="2">
    <source>
        <dbReference type="EMBL" id="KAJ1203103.1"/>
    </source>
</evidence>